<dbReference type="EMBL" id="CAACYE010000005">
    <property type="protein sequence ID" value="VFA86118.1"/>
    <property type="molecule type" value="Genomic_DNA"/>
</dbReference>
<organism evidence="2">
    <name type="scientific">Nocardia farcinica</name>
    <dbReference type="NCBI Taxonomy" id="37329"/>
    <lineage>
        <taxon>Bacteria</taxon>
        <taxon>Bacillati</taxon>
        <taxon>Actinomycetota</taxon>
        <taxon>Actinomycetes</taxon>
        <taxon>Mycobacteriales</taxon>
        <taxon>Nocardiaceae</taxon>
        <taxon>Nocardia</taxon>
    </lineage>
</organism>
<feature type="region of interest" description="Disordered" evidence="1">
    <location>
        <begin position="1"/>
        <end position="24"/>
    </location>
</feature>
<proteinExistence type="predicted"/>
<dbReference type="AlphaFoldDB" id="A0A449H4R3"/>
<sequence>MQRGGARLESNVSAISDQMDPEEQQGRVIDMQDRPLGECFNDMPRALWEKVRQQFEIQRDPDFAVVLHQTRERLEVASRAAHIRRHLS</sequence>
<evidence type="ECO:0000313" key="2">
    <source>
        <dbReference type="EMBL" id="VFA86118.1"/>
    </source>
</evidence>
<name>A0A449H4R3_NOCFR</name>
<reference evidence="2" key="1">
    <citation type="submission" date="2019-02" db="EMBL/GenBank/DDBJ databases">
        <authorList>
            <consortium name="Pathogen Informatics"/>
        </authorList>
    </citation>
    <scope>NUCLEOTIDE SEQUENCE</scope>
    <source>
        <strain evidence="2">3012STDY6733949</strain>
    </source>
</reference>
<accession>A0A449H4R3</accession>
<gene>
    <name evidence="2" type="ORF">NCTC1935_03968</name>
</gene>
<protein>
    <submittedName>
        <fullName evidence="2">Uncharacterized protein</fullName>
    </submittedName>
</protein>
<evidence type="ECO:0000256" key="1">
    <source>
        <dbReference type="SAM" id="MobiDB-lite"/>
    </source>
</evidence>